<dbReference type="PANTHER" id="PTHR34039:SF1">
    <property type="entry name" value="UPF0102 PROTEIN YRAN"/>
    <property type="match status" value="1"/>
</dbReference>
<evidence type="ECO:0000256" key="1">
    <source>
        <dbReference type="ARBA" id="ARBA00006738"/>
    </source>
</evidence>
<evidence type="ECO:0000313" key="2">
    <source>
        <dbReference type="EMBL" id="ETO91357.1"/>
    </source>
</evidence>
<proteinExistence type="inferred from homology"/>
<dbReference type="SUPFAM" id="SSF52980">
    <property type="entry name" value="Restriction endonuclease-like"/>
    <property type="match status" value="1"/>
</dbReference>
<dbReference type="InterPro" id="IPR011856">
    <property type="entry name" value="tRNA_endonuc-like_dom_sf"/>
</dbReference>
<dbReference type="InterPro" id="IPR011335">
    <property type="entry name" value="Restrct_endonuc-II-like"/>
</dbReference>
<dbReference type="AlphaFoldDB" id="W2V129"/>
<dbReference type="STRING" id="1401685.P857_268"/>
<dbReference type="Pfam" id="PF02021">
    <property type="entry name" value="UPF0102"/>
    <property type="match status" value="1"/>
</dbReference>
<sequence length="112" mass="13511">MVILHQKKGYYAEKSFINALLNRNHQVLHHRYQSSYGEIDIISKKERCIYFFEIKYRSKKPEQLSTVIKYQQIQRIYQSAEKFIACNYNNIIYQYKLFLSIITPKQVSLIPL</sequence>
<comment type="similarity">
    <text evidence="1">Belongs to the UPF0102 family.</text>
</comment>
<name>W2V129_9RICK</name>
<dbReference type="PANTHER" id="PTHR34039">
    <property type="entry name" value="UPF0102 PROTEIN YRAN"/>
    <property type="match status" value="1"/>
</dbReference>
<dbReference type="GO" id="GO:0003676">
    <property type="term" value="F:nucleic acid binding"/>
    <property type="evidence" value="ECO:0007669"/>
    <property type="project" value="InterPro"/>
</dbReference>
<accession>W2V129</accession>
<protein>
    <submittedName>
        <fullName evidence="2">Uncharacterized protein</fullName>
    </submittedName>
</protein>
<organism evidence="2 3">
    <name type="scientific">Candidatus Xenolissoclinum pacificiensis L6</name>
    <dbReference type="NCBI Taxonomy" id="1401685"/>
    <lineage>
        <taxon>Bacteria</taxon>
        <taxon>Pseudomonadati</taxon>
        <taxon>Pseudomonadota</taxon>
        <taxon>Alphaproteobacteria</taxon>
        <taxon>Rickettsiales</taxon>
        <taxon>Anaplasmataceae</taxon>
        <taxon>Candidatus Xenolissoclinum</taxon>
    </lineage>
</organism>
<reference evidence="2 3" key="1">
    <citation type="journal article" date="2013" name="PLoS ONE">
        <title>Bacterial endosymbiosis in a chordate host: long-term co-evolution and conservation of secondary metabolism.</title>
        <authorList>
            <person name="Kwan J.C."/>
            <person name="Schmidt E.W."/>
        </authorList>
    </citation>
    <scope>NUCLEOTIDE SEQUENCE [LARGE SCALE GENOMIC DNA]</scope>
    <source>
        <strain evidence="3">L6</strain>
    </source>
</reference>
<dbReference type="EMBL" id="AXCJ01000005">
    <property type="protein sequence ID" value="ETO91357.1"/>
    <property type="molecule type" value="Genomic_DNA"/>
</dbReference>
<keyword evidence="3" id="KW-1185">Reference proteome</keyword>
<evidence type="ECO:0000313" key="3">
    <source>
        <dbReference type="Proteomes" id="UP000018951"/>
    </source>
</evidence>
<dbReference type="InterPro" id="IPR003509">
    <property type="entry name" value="UPF0102_YraN-like"/>
</dbReference>
<dbReference type="Gene3D" id="3.40.1350.10">
    <property type="match status" value="1"/>
</dbReference>
<gene>
    <name evidence="2" type="ORF">P857_268</name>
</gene>
<comment type="caution">
    <text evidence="2">The sequence shown here is derived from an EMBL/GenBank/DDBJ whole genome shotgun (WGS) entry which is preliminary data.</text>
</comment>
<dbReference type="Proteomes" id="UP000018951">
    <property type="component" value="Unassembled WGS sequence"/>
</dbReference>